<sequence>MAVEDGGVGGDQKITVTQIEGRGRAVVASKPLTAGEIILKDSPILLYSALPLNPHSTSTRHHQIQNLYCSHCFKILSNPLSVLPCPLCSSTTAFCGPTCRSTALISSHTPWVCQTLTRLRDCKFPSLHTEELQIQARFLVAANNLSRVSPCDFQTLLSLQGGPSEDANAVFLHSLISSLCNGESINFTLELTAALLAKDKLNAFGLMEPFGDTGERSVRAYGIYPNASFFNHDCLPNACRFDYVDSNNSADGSNLDVVVRAIHDVPQGREICLSYFPVNLKYSERQRRLKEDYGFTCTCDRCNVEANWSDNEEEEEEEAMEEDNDELMVDSDIGVKEVGEEEEEDESDFPHAYFFLRYMCTRENCWGTLAPLPPSNGAPSSVMECNVCGNLKRNDDGGGIDGDDALEEE</sequence>
<dbReference type="EMBL" id="CM037154">
    <property type="protein sequence ID" value="KAH7859808.1"/>
    <property type="molecule type" value="Genomic_DNA"/>
</dbReference>
<organism evidence="1 2">
    <name type="scientific">Vaccinium darrowii</name>
    <dbReference type="NCBI Taxonomy" id="229202"/>
    <lineage>
        <taxon>Eukaryota</taxon>
        <taxon>Viridiplantae</taxon>
        <taxon>Streptophyta</taxon>
        <taxon>Embryophyta</taxon>
        <taxon>Tracheophyta</taxon>
        <taxon>Spermatophyta</taxon>
        <taxon>Magnoliopsida</taxon>
        <taxon>eudicotyledons</taxon>
        <taxon>Gunneridae</taxon>
        <taxon>Pentapetalae</taxon>
        <taxon>asterids</taxon>
        <taxon>Ericales</taxon>
        <taxon>Ericaceae</taxon>
        <taxon>Vaccinioideae</taxon>
        <taxon>Vaccinieae</taxon>
        <taxon>Vaccinium</taxon>
    </lineage>
</organism>
<comment type="caution">
    <text evidence="1">The sequence shown here is derived from an EMBL/GenBank/DDBJ whole genome shotgun (WGS) entry which is preliminary data.</text>
</comment>
<name>A0ACB7Z1V5_9ERIC</name>
<keyword evidence="2" id="KW-1185">Reference proteome</keyword>
<reference evidence="1 2" key="1">
    <citation type="journal article" date="2021" name="Hortic Res">
        <title>High-quality reference genome and annotation aids understanding of berry development for evergreen blueberry (Vaccinium darrowii).</title>
        <authorList>
            <person name="Yu J."/>
            <person name="Hulse-Kemp A.M."/>
            <person name="Babiker E."/>
            <person name="Staton M."/>
        </authorList>
    </citation>
    <scope>NUCLEOTIDE SEQUENCE [LARGE SCALE GENOMIC DNA]</scope>
    <source>
        <strain evidence="2">cv. NJ 8807/NJ 8810</strain>
        <tissue evidence="1">Young leaf</tissue>
    </source>
</reference>
<protein>
    <submittedName>
        <fullName evidence="1">Uncharacterized protein</fullName>
    </submittedName>
</protein>
<proteinExistence type="predicted"/>
<dbReference type="Proteomes" id="UP000828048">
    <property type="component" value="Chromosome 4"/>
</dbReference>
<gene>
    <name evidence="1" type="ORF">Vadar_005729</name>
</gene>
<evidence type="ECO:0000313" key="1">
    <source>
        <dbReference type="EMBL" id="KAH7859808.1"/>
    </source>
</evidence>
<accession>A0ACB7Z1V5</accession>
<evidence type="ECO:0000313" key="2">
    <source>
        <dbReference type="Proteomes" id="UP000828048"/>
    </source>
</evidence>